<reference evidence="3 4" key="2">
    <citation type="journal article" date="2018" name="Nat. Commun.">
        <title>Genomic insights into multidrug-resistance, mating and virulence in Candida auris and related emerging species.</title>
        <authorList>
            <person name="Munoz J.F."/>
            <person name="Gade L."/>
            <person name="Chow N.A."/>
            <person name="Loparev V.N."/>
            <person name="Juieng P."/>
            <person name="Berkow E.L."/>
            <person name="Farrer R.A."/>
            <person name="Litvintseva A.P."/>
            <person name="Cuomo C.A."/>
        </authorList>
    </citation>
    <scope>GENOME REANNOTATION</scope>
    <source>
        <strain evidence="3 4">B8441</strain>
    </source>
</reference>
<dbReference type="Gene3D" id="2.120.10.80">
    <property type="entry name" value="Kelch-type beta propeller"/>
    <property type="match status" value="2"/>
</dbReference>
<feature type="region of interest" description="Disordered" evidence="2">
    <location>
        <begin position="607"/>
        <end position="634"/>
    </location>
</feature>
<reference evidence="3 4" key="1">
    <citation type="journal article" date="2017" name="Clin. Infect. Dis.">
        <title>Simultaneous emergence of multidrug-resistant Candida auris on 3 continents confirmed by whole-genome sequencing and epidemiological analyses.</title>
        <authorList>
            <person name="Lockhart S.R."/>
            <person name="Etienne K.A."/>
            <person name="Vallabhaneni S."/>
            <person name="Farooqi J."/>
            <person name="Chowdhary A."/>
            <person name="Govender N.P."/>
            <person name="Colombo A.L."/>
            <person name="Calvo B."/>
            <person name="Cuomo C.A."/>
            <person name="Desjardins C.A."/>
            <person name="Berkow E.L."/>
            <person name="Castanheira M."/>
            <person name="Magobo R.E."/>
            <person name="Jabeen K."/>
            <person name="Asghar R.J."/>
            <person name="Meis J.F."/>
            <person name="Jackson B."/>
            <person name="Chiller T."/>
            <person name="Litvintseva A.P."/>
        </authorList>
    </citation>
    <scope>NUCLEOTIDE SEQUENCE [LARGE SCALE GENOMIC DNA]</scope>
    <source>
        <strain evidence="3 4">B8441</strain>
    </source>
</reference>
<feature type="region of interest" description="Disordered" evidence="2">
    <location>
        <begin position="561"/>
        <end position="587"/>
    </location>
</feature>
<feature type="coiled-coil region" evidence="1">
    <location>
        <begin position="727"/>
        <end position="820"/>
    </location>
</feature>
<protein>
    <submittedName>
        <fullName evidence="3">Uncharacterized protein</fullName>
    </submittedName>
</protein>
<dbReference type="PANTHER" id="PTHR23244:SF471">
    <property type="entry name" value="GUANINE NUCLEOTIDE-BINDING PROTEIN SUBUNIT BETA 1-RELATED"/>
    <property type="match status" value="1"/>
</dbReference>
<feature type="compositionally biased region" description="Acidic residues" evidence="2">
    <location>
        <begin position="992"/>
        <end position="1004"/>
    </location>
</feature>
<feature type="region of interest" description="Disordered" evidence="2">
    <location>
        <begin position="971"/>
        <end position="1008"/>
    </location>
</feature>
<dbReference type="AlphaFoldDB" id="A0AAW0VE44"/>
<keyword evidence="4" id="KW-1185">Reference proteome</keyword>
<evidence type="ECO:0000256" key="1">
    <source>
        <dbReference type="SAM" id="Coils"/>
    </source>
</evidence>
<dbReference type="EMBL" id="PEKT03000003">
    <property type="protein sequence ID" value="KAK8440422.1"/>
    <property type="molecule type" value="Genomic_DNA"/>
</dbReference>
<dbReference type="Proteomes" id="UP000230249">
    <property type="component" value="Unassembled WGS sequence"/>
</dbReference>
<feature type="region of interest" description="Disordered" evidence="2">
    <location>
        <begin position="1"/>
        <end position="92"/>
    </location>
</feature>
<evidence type="ECO:0000313" key="4">
    <source>
        <dbReference type="Proteomes" id="UP000230249"/>
    </source>
</evidence>
<feature type="compositionally biased region" description="Basic residues" evidence="2">
    <location>
        <begin position="1"/>
        <end position="11"/>
    </location>
</feature>
<dbReference type="SMART" id="SM00612">
    <property type="entry name" value="Kelch"/>
    <property type="match status" value="2"/>
</dbReference>
<dbReference type="InterPro" id="IPR015915">
    <property type="entry name" value="Kelch-typ_b-propeller"/>
</dbReference>
<organism evidence="3 4">
    <name type="scientific">Candidozyma auris</name>
    <name type="common">Yeast</name>
    <name type="synonym">Candida auris</name>
    <dbReference type="NCBI Taxonomy" id="498019"/>
    <lineage>
        <taxon>Eukaryota</taxon>
        <taxon>Fungi</taxon>
        <taxon>Dikarya</taxon>
        <taxon>Ascomycota</taxon>
        <taxon>Saccharomycotina</taxon>
        <taxon>Pichiomycetes</taxon>
        <taxon>Metschnikowiaceae</taxon>
        <taxon>Candidozyma</taxon>
    </lineage>
</organism>
<dbReference type="PANTHER" id="PTHR23244">
    <property type="entry name" value="KELCH REPEAT DOMAIN"/>
    <property type="match status" value="1"/>
</dbReference>
<comment type="caution">
    <text evidence="3">The sequence shown here is derived from an EMBL/GenBank/DDBJ whole genome shotgun (WGS) entry which is preliminary data.</text>
</comment>
<feature type="compositionally biased region" description="Low complexity" evidence="2">
    <location>
        <begin position="24"/>
        <end position="35"/>
    </location>
</feature>
<feature type="coiled-coil region" evidence="1">
    <location>
        <begin position="869"/>
        <end position="956"/>
    </location>
</feature>
<dbReference type="Pfam" id="PF24681">
    <property type="entry name" value="Kelch_KLHDC2_KLHL20_DRC7"/>
    <property type="match status" value="1"/>
</dbReference>
<feature type="coiled-coil region" evidence="1">
    <location>
        <begin position="635"/>
        <end position="698"/>
    </location>
</feature>
<keyword evidence="1" id="KW-0175">Coiled coil</keyword>
<dbReference type="SUPFAM" id="SSF117281">
    <property type="entry name" value="Kelch motif"/>
    <property type="match status" value="1"/>
</dbReference>
<feature type="compositionally biased region" description="Polar residues" evidence="2">
    <location>
        <begin position="516"/>
        <end position="527"/>
    </location>
</feature>
<feature type="region of interest" description="Disordered" evidence="2">
    <location>
        <begin position="455"/>
        <end position="532"/>
    </location>
</feature>
<accession>A0AAW0VE44</accession>
<gene>
    <name evidence="3" type="ORF">B9J08_03524</name>
</gene>
<dbReference type="InterPro" id="IPR006652">
    <property type="entry name" value="Kelch_1"/>
</dbReference>
<name>A0AAW0VE44_CANAR</name>
<evidence type="ECO:0000313" key="3">
    <source>
        <dbReference type="EMBL" id="KAK8440422.1"/>
    </source>
</evidence>
<sequence length="1050" mass="116935">MARFPFGKRKSKIQDPPATPPSNEPSSSVASPSADSEYRHSYLSKSPASKPAISLPAPGSHPMPDTVDDHIDDYPEASAPLGPAPGNASTPWRRHKLYDSPFPRYRHSVSQVASEKNEIFLMGGLKEGNVFGDTWKIVPHASGANIDRFTATHIEVVNKNNPPARVGHASVLCGNAYIIYGGDTVDTDYNGFPDDNFYMFNINNHKYTIPSHILNKPRGRYGHSIGVVSVSPTSSRLYLFGGQLENEVFNDLYYFELTEFKSAKARWELVEPLNSFSPPPLTNHSMCVHKNKIYVFGGVYNNEKVSNDLWCYDTLINKWSQIDTTGTIPLPVNEHSAVIANDHLYVYGGNDFAGIIYDTLYALDLHTFKWSKLSRDFAASGPGPRCGHTVTFLPKLNKLIIMGGDKNDYISSDPDSYDTHEELEGTELGTMIFELDLHVADHFLRGGSGKKAASAIGSAYGRRTTSPGPEEGGRHRRSFSAGPEDFRTPTASVERIPRSLDPKSSASEQFEPAYTPQRQPYSRSSTAGGDFVDVDIPSSAISQKDGVSDLEGAREKYLAETESPYKNGHDDSVVSETTPFDNLRSENNETPILSKDFARDIDVNPDAITTEQPKDLEEPTPNGGRNIGSFTPQDDTKLKRVIADLNNEIAQLKQSTKAELESTSARLRSLEEENSALKDNYEKAITEKDAMIDELRRSIDPADLEIAEGADADTVSQTTSKRGFTELTKYKLDRLELRNRLVFLEKENAEYRARFERFEPFMENQIGELNTLQKVIEGQENKIETLTAQIVSEEALHKEITEWKHKYEELRLEHENFKAVHAEVVPEDGEGDETSRSIGGHSKLSAHLANLTSLWKDAKRQDSDARSMTSEENATISKLQKQIDELMATSKTQHAGSSAEVKALEEELTNKLQSLRTFEQNYRDALQSVNNTSKALESSHEELRNQKLTIEKLIKENNELKLFKKANRRVSSKSPLVDSNGDSPAPGTPAEEAGEAAETDDEDGGFTKAHYNMKLKDLEADLYILKQEKEQLNDTVASLKKELYLAKNSS</sequence>
<proteinExistence type="predicted"/>
<feature type="coiled-coil region" evidence="1">
    <location>
        <begin position="1008"/>
        <end position="1049"/>
    </location>
</feature>
<evidence type="ECO:0000256" key="2">
    <source>
        <dbReference type="SAM" id="MobiDB-lite"/>
    </source>
</evidence>